<evidence type="ECO:0000313" key="1">
    <source>
        <dbReference type="EMBL" id="KWT69090.1"/>
    </source>
</evidence>
<protein>
    <submittedName>
        <fullName evidence="1">Uncharacterized protein</fullName>
    </submittedName>
</protein>
<accession>A0A120CWA2</accession>
<organism evidence="1 2">
    <name type="scientific">Hyphomicrobium sulfonivorans</name>
    <dbReference type="NCBI Taxonomy" id="121290"/>
    <lineage>
        <taxon>Bacteria</taxon>
        <taxon>Pseudomonadati</taxon>
        <taxon>Pseudomonadota</taxon>
        <taxon>Alphaproteobacteria</taxon>
        <taxon>Hyphomicrobiales</taxon>
        <taxon>Hyphomicrobiaceae</taxon>
        <taxon>Hyphomicrobium</taxon>
    </lineage>
</organism>
<comment type="caution">
    <text evidence="1">The sequence shown here is derived from an EMBL/GenBank/DDBJ whole genome shotgun (WGS) entry which is preliminary data.</text>
</comment>
<reference evidence="1 2" key="1">
    <citation type="submission" date="2015-10" db="EMBL/GenBank/DDBJ databases">
        <title>Transcriptomic analysis of a linuron degrading triple-species bacterial consortium.</title>
        <authorList>
            <person name="Albers P."/>
        </authorList>
    </citation>
    <scope>NUCLEOTIDE SEQUENCE [LARGE SCALE GENOMIC DNA]</scope>
    <source>
        <strain evidence="1 2">WDL6</strain>
    </source>
</reference>
<keyword evidence="2" id="KW-1185">Reference proteome</keyword>
<evidence type="ECO:0000313" key="2">
    <source>
        <dbReference type="Proteomes" id="UP000059074"/>
    </source>
</evidence>
<dbReference type="Proteomes" id="UP000059074">
    <property type="component" value="Unassembled WGS sequence"/>
</dbReference>
<dbReference type="AlphaFoldDB" id="A0A120CWA2"/>
<sequence length="54" mass="5847">MAAMAATELKSLSTLDRYPILQPPVRAATASWTEVWVAMVVGVVTPNKIFQAQS</sequence>
<name>A0A120CWA2_HYPSL</name>
<gene>
    <name evidence="1" type="ORF">APY04_1696</name>
</gene>
<dbReference type="EMBL" id="LMTR01000049">
    <property type="protein sequence ID" value="KWT69090.1"/>
    <property type="molecule type" value="Genomic_DNA"/>
</dbReference>
<proteinExistence type="predicted"/>
<dbReference type="STRING" id="121290.APY04_1696"/>
<dbReference type="PATRIC" id="fig|121290.4.peg.233"/>